<evidence type="ECO:0000256" key="4">
    <source>
        <dbReference type="RuleBase" id="RU003322"/>
    </source>
</evidence>
<dbReference type="InterPro" id="IPR013126">
    <property type="entry name" value="Hsp_70_fam"/>
</dbReference>
<dbReference type="GeneID" id="108679483"/>
<dbReference type="FunFam" id="3.30.420.40:FF:000026">
    <property type="entry name" value="Heat shock protein 70"/>
    <property type="match status" value="1"/>
</dbReference>
<keyword evidence="6" id="KW-1185">Reference proteome</keyword>
<dbReference type="FunFam" id="2.60.34.10:FF:000012">
    <property type="entry name" value="Heat shock 70 kDa protein"/>
    <property type="match status" value="1"/>
</dbReference>
<dbReference type="Pfam" id="PF00012">
    <property type="entry name" value="HSP70"/>
    <property type="match status" value="1"/>
</dbReference>
<reference evidence="7" key="1">
    <citation type="submission" date="2025-08" db="UniProtKB">
        <authorList>
            <consortium name="RefSeq"/>
        </authorList>
    </citation>
    <scope>IDENTIFICATION</scope>
    <source>
        <tissue evidence="7">Whole organism</tissue>
    </source>
</reference>
<dbReference type="PRINTS" id="PR00301">
    <property type="entry name" value="HEATSHOCK70"/>
</dbReference>
<dbReference type="PANTHER" id="PTHR19375">
    <property type="entry name" value="HEAT SHOCK PROTEIN 70KDA"/>
    <property type="match status" value="1"/>
</dbReference>
<dbReference type="PROSITE" id="PS00297">
    <property type="entry name" value="HSP70_1"/>
    <property type="match status" value="1"/>
</dbReference>
<feature type="coiled-coil region" evidence="5">
    <location>
        <begin position="248"/>
        <end position="292"/>
    </location>
</feature>
<dbReference type="FunFam" id="3.90.640.10:FF:000010">
    <property type="entry name" value="heat shock 70 kDa protein 14"/>
    <property type="match status" value="1"/>
</dbReference>
<keyword evidence="3 4" id="KW-0067">ATP-binding</keyword>
<dbReference type="KEGG" id="hazt:108679483"/>
<evidence type="ECO:0000313" key="6">
    <source>
        <dbReference type="Proteomes" id="UP000694843"/>
    </source>
</evidence>
<dbReference type="CDD" id="cd24028">
    <property type="entry name" value="ASKHA_NBD_HSP70_HSPA1-like"/>
    <property type="match status" value="1"/>
</dbReference>
<gene>
    <name evidence="7" type="primary">LOC108679483</name>
</gene>
<dbReference type="SUPFAM" id="SSF100920">
    <property type="entry name" value="Heat shock protein 70kD (HSP70), peptide-binding domain"/>
    <property type="match status" value="1"/>
</dbReference>
<organism evidence="6 7">
    <name type="scientific">Hyalella azteca</name>
    <name type="common">Amphipod</name>
    <dbReference type="NCBI Taxonomy" id="294128"/>
    <lineage>
        <taxon>Eukaryota</taxon>
        <taxon>Metazoa</taxon>
        <taxon>Ecdysozoa</taxon>
        <taxon>Arthropoda</taxon>
        <taxon>Crustacea</taxon>
        <taxon>Multicrustacea</taxon>
        <taxon>Malacostraca</taxon>
        <taxon>Eumalacostraca</taxon>
        <taxon>Peracarida</taxon>
        <taxon>Amphipoda</taxon>
        <taxon>Senticaudata</taxon>
        <taxon>Talitrida</taxon>
        <taxon>Talitroidea</taxon>
        <taxon>Hyalellidae</taxon>
        <taxon>Hyalella</taxon>
    </lineage>
</organism>
<dbReference type="SUPFAM" id="SSF53067">
    <property type="entry name" value="Actin-like ATPase domain"/>
    <property type="match status" value="2"/>
</dbReference>
<dbReference type="GO" id="GO:0140662">
    <property type="term" value="F:ATP-dependent protein folding chaperone"/>
    <property type="evidence" value="ECO:0007669"/>
    <property type="project" value="InterPro"/>
</dbReference>
<protein>
    <submittedName>
        <fullName evidence="7">Heat shock 70 kDa protein II-like</fullName>
    </submittedName>
</protein>
<dbReference type="InterPro" id="IPR018181">
    <property type="entry name" value="Heat_shock_70_CS"/>
</dbReference>
<evidence type="ECO:0000256" key="2">
    <source>
        <dbReference type="ARBA" id="ARBA00022741"/>
    </source>
</evidence>
<dbReference type="Gene3D" id="3.30.420.40">
    <property type="match status" value="2"/>
</dbReference>
<proteinExistence type="inferred from homology"/>
<comment type="similarity">
    <text evidence="1 4">Belongs to the heat shock protein 70 family.</text>
</comment>
<evidence type="ECO:0000256" key="3">
    <source>
        <dbReference type="ARBA" id="ARBA00022840"/>
    </source>
</evidence>
<dbReference type="Gene3D" id="3.30.30.30">
    <property type="match status" value="1"/>
</dbReference>
<keyword evidence="5" id="KW-0175">Coiled coil</keyword>
<evidence type="ECO:0000256" key="5">
    <source>
        <dbReference type="SAM" id="Coils"/>
    </source>
</evidence>
<accession>A0A8B7PBX5</accession>
<dbReference type="GO" id="GO:0006950">
    <property type="term" value="P:response to stress"/>
    <property type="evidence" value="ECO:0007669"/>
    <property type="project" value="UniProtKB-ARBA"/>
</dbReference>
<dbReference type="InterPro" id="IPR029048">
    <property type="entry name" value="HSP70_C_sf"/>
</dbReference>
<dbReference type="Gene3D" id="3.90.640.10">
    <property type="entry name" value="Actin, Chain A, domain 4"/>
    <property type="match status" value="1"/>
</dbReference>
<sequence length="618" mass="69116">MSDVQTPAIGIDLGTTNSCVAVVLNGRVEVIANEMGKRITPSCVAFTEEERLIGHAAKYQAIFNSKNTIFDAKRLMGMKYHDENIQNRIRLWPFNVVESSGHPRFRVQYKNEMKDFSPEEISAMILQKMKAIAETYIGSPVKDAVVTVPAYFNDSQRQATMDAGKIAGLNIVSLLNEPSAAAIAYGFNQKKGMRQNVLVFDFGGGTFDVAILSITENDFEVIATSGDTSLGGSDIDERLVVHFIEEIKKKHNKDISDKEIKVKNEEDSSKILTKLRNACERAKRNLSSSTQSEVLSESLFDGIDFRANLSQTRLTKLCSDLFTKTINIVEAVLESSKMGVDDIDEIVLAGGSTRIPKIQELLQGKFNNKKLNHKIHPDEAVAYGAAVYAASISSDKTIENIKFVDVAPLTLGINVLGNLMSPIIPRNTKLPATVMKKYVTTVDYQSGVDIKVYEGERLSSDENNLLGEFSLENIQPAKKGIPQIEVSFVVDMNGILTVTAEDTATGRNEEIVIRCNKGRLPKHEVERMITEAKEFQKEDDKKEKLRAARHELETLCVEVKDLISEQRDDDLENLELDNFWGVYTDTEEWLDEAEQATEEEYRSRYDALVEVKERMVSN</sequence>
<name>A0A8B7PBX5_HYAAZ</name>
<dbReference type="InterPro" id="IPR043129">
    <property type="entry name" value="ATPase_NBD"/>
</dbReference>
<dbReference type="Gene3D" id="2.60.34.10">
    <property type="entry name" value="Substrate Binding Domain Of DNAk, Chain A, domain 1"/>
    <property type="match status" value="1"/>
</dbReference>
<dbReference type="FunFam" id="3.30.30.30:FF:000001">
    <property type="entry name" value="heat shock 70 kDa protein-like"/>
    <property type="match status" value="1"/>
</dbReference>
<evidence type="ECO:0000313" key="7">
    <source>
        <dbReference type="RefSeq" id="XP_018023588.1"/>
    </source>
</evidence>
<dbReference type="RefSeq" id="XP_018023588.1">
    <property type="nucleotide sequence ID" value="XM_018168099.2"/>
</dbReference>
<dbReference type="AlphaFoldDB" id="A0A8B7PBX5"/>
<keyword evidence="2 4" id="KW-0547">Nucleotide-binding</keyword>
<dbReference type="GO" id="GO:0005524">
    <property type="term" value="F:ATP binding"/>
    <property type="evidence" value="ECO:0007669"/>
    <property type="project" value="UniProtKB-KW"/>
</dbReference>
<dbReference type="InterPro" id="IPR029047">
    <property type="entry name" value="HSP70_peptide-bd_sf"/>
</dbReference>
<dbReference type="SUPFAM" id="SSF100934">
    <property type="entry name" value="Heat shock protein 70kD (HSP70), C-terminal subdomain"/>
    <property type="match status" value="1"/>
</dbReference>
<dbReference type="PROSITE" id="PS01036">
    <property type="entry name" value="HSP70_3"/>
    <property type="match status" value="1"/>
</dbReference>
<evidence type="ECO:0000256" key="1">
    <source>
        <dbReference type="ARBA" id="ARBA00007381"/>
    </source>
</evidence>
<dbReference type="Proteomes" id="UP000694843">
    <property type="component" value="Unplaced"/>
</dbReference>
<dbReference type="OrthoDB" id="6375249at2759"/>